<protein>
    <submittedName>
        <fullName evidence="2">Uncharacterized protein</fullName>
    </submittedName>
</protein>
<organism evidence="2">
    <name type="scientific">hydrothermal vent metagenome</name>
    <dbReference type="NCBI Taxonomy" id="652676"/>
    <lineage>
        <taxon>unclassified sequences</taxon>
        <taxon>metagenomes</taxon>
        <taxon>ecological metagenomes</taxon>
    </lineage>
</organism>
<dbReference type="AlphaFoldDB" id="A0A3B1C2K0"/>
<name>A0A3B1C2K0_9ZZZZ</name>
<accession>A0A3B1C2K0</accession>
<gene>
    <name evidence="2" type="ORF">MNBD_IGNAVI01-609</name>
</gene>
<reference evidence="2" key="1">
    <citation type="submission" date="2018-06" db="EMBL/GenBank/DDBJ databases">
        <authorList>
            <person name="Zhirakovskaya E."/>
        </authorList>
    </citation>
    <scope>NUCLEOTIDE SEQUENCE</scope>
</reference>
<evidence type="ECO:0000256" key="1">
    <source>
        <dbReference type="SAM" id="MobiDB-lite"/>
    </source>
</evidence>
<dbReference type="EMBL" id="UOGD01000221">
    <property type="protein sequence ID" value="VAX22322.1"/>
    <property type="molecule type" value="Genomic_DNA"/>
</dbReference>
<proteinExistence type="predicted"/>
<sequence>MKRLIIYIAAITFLITFNDQFCQSKSVNVIHAKEFKFVKQRLAEPAKIQLPKPKGESEIVRTKPTRKTNFSNPPQRSHIKNVPSKNSNHRRHIAGRPVSPILPYHHDKTHRKQSIEGDYFNPLYPIKRKEKEEILIEEKKENYYPVIKYINGKEYTDKEFPVCIKTIEFDYIEKLWLNIEELPETISGKKSGYYFIYKIIFEAYVFDQSYKFPFAALITYPDYSTDIVVYNYDSQNLQADSVYLFEEEMPLKKSGYAWITLGFYDFEYEQFYPAAFSPYITKQKVYIPFASN</sequence>
<evidence type="ECO:0000313" key="2">
    <source>
        <dbReference type="EMBL" id="VAX22322.1"/>
    </source>
</evidence>
<feature type="region of interest" description="Disordered" evidence="1">
    <location>
        <begin position="65"/>
        <end position="92"/>
    </location>
</feature>